<dbReference type="InterPro" id="IPR027417">
    <property type="entry name" value="P-loop_NTPase"/>
</dbReference>
<protein>
    <submittedName>
        <fullName evidence="10">ATP-binding cassette domain-containing protein</fullName>
    </submittedName>
</protein>
<evidence type="ECO:0000259" key="8">
    <source>
        <dbReference type="PROSITE" id="PS50893"/>
    </source>
</evidence>
<dbReference type="PROSITE" id="PS50893">
    <property type="entry name" value="ABC_TRANSPORTER_2"/>
    <property type="match status" value="1"/>
</dbReference>
<evidence type="ECO:0000256" key="5">
    <source>
        <dbReference type="ARBA" id="ARBA00022989"/>
    </source>
</evidence>
<dbReference type="SMART" id="SM00382">
    <property type="entry name" value="AAA"/>
    <property type="match status" value="1"/>
</dbReference>
<feature type="transmembrane region" description="Helical" evidence="7">
    <location>
        <begin position="62"/>
        <end position="81"/>
    </location>
</feature>
<dbReference type="InterPro" id="IPR003439">
    <property type="entry name" value="ABC_transporter-like_ATP-bd"/>
</dbReference>
<feature type="transmembrane region" description="Helical" evidence="7">
    <location>
        <begin position="24"/>
        <end position="50"/>
    </location>
</feature>
<dbReference type="EMBL" id="JAAGVY010000008">
    <property type="protein sequence ID" value="NEN23087.1"/>
    <property type="molecule type" value="Genomic_DNA"/>
</dbReference>
<proteinExistence type="predicted"/>
<evidence type="ECO:0000259" key="9">
    <source>
        <dbReference type="PROSITE" id="PS50929"/>
    </source>
</evidence>
<evidence type="ECO:0000313" key="11">
    <source>
        <dbReference type="Proteomes" id="UP000486602"/>
    </source>
</evidence>
<dbReference type="Pfam" id="PF00005">
    <property type="entry name" value="ABC_tran"/>
    <property type="match status" value="1"/>
</dbReference>
<dbReference type="Gene3D" id="1.20.1560.10">
    <property type="entry name" value="ABC transporter type 1, transmembrane domain"/>
    <property type="match status" value="1"/>
</dbReference>
<dbReference type="SUPFAM" id="SSF90123">
    <property type="entry name" value="ABC transporter transmembrane region"/>
    <property type="match status" value="1"/>
</dbReference>
<dbReference type="Proteomes" id="UP000486602">
    <property type="component" value="Unassembled WGS sequence"/>
</dbReference>
<evidence type="ECO:0000256" key="6">
    <source>
        <dbReference type="ARBA" id="ARBA00023136"/>
    </source>
</evidence>
<dbReference type="InterPro" id="IPR036640">
    <property type="entry name" value="ABC1_TM_sf"/>
</dbReference>
<dbReference type="PROSITE" id="PS50929">
    <property type="entry name" value="ABC_TM1F"/>
    <property type="match status" value="1"/>
</dbReference>
<dbReference type="RefSeq" id="WP_163283950.1">
    <property type="nucleotide sequence ID" value="NZ_JAAGVY010000008.1"/>
</dbReference>
<evidence type="ECO:0000256" key="7">
    <source>
        <dbReference type="SAM" id="Phobius"/>
    </source>
</evidence>
<evidence type="ECO:0000256" key="1">
    <source>
        <dbReference type="ARBA" id="ARBA00004651"/>
    </source>
</evidence>
<dbReference type="GO" id="GO:0005524">
    <property type="term" value="F:ATP binding"/>
    <property type="evidence" value="ECO:0007669"/>
    <property type="project" value="UniProtKB-KW"/>
</dbReference>
<feature type="transmembrane region" description="Helical" evidence="7">
    <location>
        <begin position="150"/>
        <end position="179"/>
    </location>
</feature>
<name>A0A7K3WN60_9FLAO</name>
<dbReference type="PANTHER" id="PTHR43394">
    <property type="entry name" value="ATP-DEPENDENT PERMEASE MDL1, MITOCHONDRIAL"/>
    <property type="match status" value="1"/>
</dbReference>
<keyword evidence="5 7" id="KW-1133">Transmembrane helix</keyword>
<feature type="transmembrane region" description="Helical" evidence="7">
    <location>
        <begin position="253"/>
        <end position="272"/>
    </location>
</feature>
<keyword evidence="3" id="KW-0547">Nucleotide-binding</keyword>
<dbReference type="PANTHER" id="PTHR43394:SF4">
    <property type="entry name" value="TOXIN SECRETION ABC TRANSPORTER ATP-BINDING PROTEIN"/>
    <property type="match status" value="1"/>
</dbReference>
<evidence type="ECO:0000256" key="4">
    <source>
        <dbReference type="ARBA" id="ARBA00022840"/>
    </source>
</evidence>
<dbReference type="InterPro" id="IPR003593">
    <property type="entry name" value="AAA+_ATPase"/>
</dbReference>
<dbReference type="GO" id="GO:0015421">
    <property type="term" value="F:ABC-type oligopeptide transporter activity"/>
    <property type="evidence" value="ECO:0007669"/>
    <property type="project" value="TreeGrafter"/>
</dbReference>
<feature type="domain" description="ABC transporter" evidence="8">
    <location>
        <begin position="342"/>
        <end position="571"/>
    </location>
</feature>
<dbReference type="InterPro" id="IPR011527">
    <property type="entry name" value="ABC1_TM_dom"/>
</dbReference>
<dbReference type="GO" id="GO:0005886">
    <property type="term" value="C:plasma membrane"/>
    <property type="evidence" value="ECO:0007669"/>
    <property type="project" value="UniProtKB-SubCell"/>
</dbReference>
<dbReference type="InterPro" id="IPR039421">
    <property type="entry name" value="Type_1_exporter"/>
</dbReference>
<keyword evidence="11" id="KW-1185">Reference proteome</keyword>
<evidence type="ECO:0000256" key="3">
    <source>
        <dbReference type="ARBA" id="ARBA00022741"/>
    </source>
</evidence>
<feature type="domain" description="ABC transmembrane type-1" evidence="9">
    <location>
        <begin position="27"/>
        <end position="307"/>
    </location>
</feature>
<dbReference type="Gene3D" id="3.40.50.300">
    <property type="entry name" value="P-loop containing nucleotide triphosphate hydrolases"/>
    <property type="match status" value="1"/>
</dbReference>
<keyword evidence="2 7" id="KW-0812">Transmembrane</keyword>
<reference evidence="10 11" key="1">
    <citation type="submission" date="2020-02" db="EMBL/GenBank/DDBJ databases">
        <title>Out from the shadows clarifying the taxonomy of the family Cryomorphaceae and related taxa by utilizing the GTDB taxonomic framework.</title>
        <authorList>
            <person name="Bowman J.P."/>
        </authorList>
    </citation>
    <scope>NUCLEOTIDE SEQUENCE [LARGE SCALE GENOMIC DNA]</scope>
    <source>
        <strain evidence="10 11">QSSC 1-22</strain>
    </source>
</reference>
<evidence type="ECO:0000313" key="10">
    <source>
        <dbReference type="EMBL" id="NEN23087.1"/>
    </source>
</evidence>
<dbReference type="GO" id="GO:0016887">
    <property type="term" value="F:ATP hydrolysis activity"/>
    <property type="evidence" value="ECO:0007669"/>
    <property type="project" value="InterPro"/>
</dbReference>
<comment type="caution">
    <text evidence="10">The sequence shown here is derived from an EMBL/GenBank/DDBJ whole genome shotgun (WGS) entry which is preliminary data.</text>
</comment>
<gene>
    <name evidence="10" type="ORF">G3O08_06190</name>
</gene>
<sequence>MEKQVNYKAPIERLRRLLSEERKMIYLIFTYAIINGIIVLTIPLGIQAILNFILGGRVSSSWVILVFIVITGLTVSGWVQIVQLSLTEKLQQRIFAKSSFEIAVRLPRIKLEALHDQYTPQMINRFFDTVNLQKGIAKLLVELPTSTLQVFFGFLLIALYHPFFVLFSIGVIIFLFLLFKYTGPKGIRTSLQESTKKYDVANWLEELARTPGTFKLGGISNLPLFRIDKLLAGYLHFRNEHFGVLLRQYKIMIALKVVTISSLIVLGSLLLIDNQISLGQFVAAEIIVILIMNSIEKIILSLETVYDVLASVEKLGSITDLPLEEDVNENSQKIVEKNGFSIGVENLEFTYPGSSFPTIRNLSFKLAKSEKVCLLGPSGSGKSTLLQLICGFYEVFKGRITYNDIPLSALQLNMLRMDIGANVWQETIFHGTLRENVSLSKDGVSDEMIYTALEKVGAIPMVNLLSEGLNTMLYPEGLKLSRVLVSKLILARAIVSIPKLLILQVDADIFTNLEKQVFYDYLFAQSWSIIGVSRDEDFIKKCNRTLILDAGSILFSGDYKSLKASNHVEFIR</sequence>
<organism evidence="10 11">
    <name type="scientific">Cryomorpha ignava</name>
    <dbReference type="NCBI Taxonomy" id="101383"/>
    <lineage>
        <taxon>Bacteria</taxon>
        <taxon>Pseudomonadati</taxon>
        <taxon>Bacteroidota</taxon>
        <taxon>Flavobacteriia</taxon>
        <taxon>Flavobacteriales</taxon>
        <taxon>Cryomorphaceae</taxon>
        <taxon>Cryomorpha</taxon>
    </lineage>
</organism>
<dbReference type="SUPFAM" id="SSF52540">
    <property type="entry name" value="P-loop containing nucleoside triphosphate hydrolases"/>
    <property type="match status" value="1"/>
</dbReference>
<keyword evidence="4 10" id="KW-0067">ATP-binding</keyword>
<accession>A0A7K3WN60</accession>
<dbReference type="AlphaFoldDB" id="A0A7K3WN60"/>
<evidence type="ECO:0000256" key="2">
    <source>
        <dbReference type="ARBA" id="ARBA00022692"/>
    </source>
</evidence>
<keyword evidence="6 7" id="KW-0472">Membrane</keyword>
<comment type="subcellular location">
    <subcellularLocation>
        <location evidence="1">Cell membrane</location>
        <topology evidence="1">Multi-pass membrane protein</topology>
    </subcellularLocation>
</comment>